<accession>A0A518EPN0</accession>
<evidence type="ECO:0000313" key="3">
    <source>
        <dbReference type="Proteomes" id="UP000320390"/>
    </source>
</evidence>
<reference evidence="2 3" key="1">
    <citation type="submission" date="2019-02" db="EMBL/GenBank/DDBJ databases">
        <title>Deep-cultivation of Planctomycetes and their phenomic and genomic characterization uncovers novel biology.</title>
        <authorList>
            <person name="Wiegand S."/>
            <person name="Jogler M."/>
            <person name="Boedeker C."/>
            <person name="Pinto D."/>
            <person name="Vollmers J."/>
            <person name="Rivas-Marin E."/>
            <person name="Kohn T."/>
            <person name="Peeters S.H."/>
            <person name="Heuer A."/>
            <person name="Rast P."/>
            <person name="Oberbeckmann S."/>
            <person name="Bunk B."/>
            <person name="Jeske O."/>
            <person name="Meyerdierks A."/>
            <person name="Storesund J.E."/>
            <person name="Kallscheuer N."/>
            <person name="Luecker S."/>
            <person name="Lage O.M."/>
            <person name="Pohl T."/>
            <person name="Merkel B.J."/>
            <person name="Hornburger P."/>
            <person name="Mueller R.-W."/>
            <person name="Bruemmer F."/>
            <person name="Labrenz M."/>
            <person name="Spormann A.M."/>
            <person name="Op den Camp H."/>
            <person name="Overmann J."/>
            <person name="Amann R."/>
            <person name="Jetten M.S.M."/>
            <person name="Mascher T."/>
            <person name="Medema M.H."/>
            <person name="Devos D.P."/>
            <person name="Kaster A.-K."/>
            <person name="Ovreas L."/>
            <person name="Rohde M."/>
            <person name="Galperin M.Y."/>
            <person name="Jogler C."/>
        </authorList>
    </citation>
    <scope>NUCLEOTIDE SEQUENCE [LARGE SCALE GENOMIC DNA]</scope>
    <source>
        <strain evidence="2 3">Poly30</strain>
    </source>
</reference>
<dbReference type="EMBL" id="CP036434">
    <property type="protein sequence ID" value="QDV06045.1"/>
    <property type="molecule type" value="Genomic_DNA"/>
</dbReference>
<organism evidence="2 3">
    <name type="scientific">Saltatorellus ferox</name>
    <dbReference type="NCBI Taxonomy" id="2528018"/>
    <lineage>
        <taxon>Bacteria</taxon>
        <taxon>Pseudomonadati</taxon>
        <taxon>Planctomycetota</taxon>
        <taxon>Planctomycetia</taxon>
        <taxon>Planctomycetia incertae sedis</taxon>
        <taxon>Saltatorellus</taxon>
    </lineage>
</organism>
<dbReference type="RefSeq" id="WP_145195883.1">
    <property type="nucleotide sequence ID" value="NZ_CP036434.1"/>
</dbReference>
<feature type="chain" id="PRO_5022206426" evidence="1">
    <location>
        <begin position="22"/>
        <end position="503"/>
    </location>
</feature>
<proteinExistence type="predicted"/>
<keyword evidence="1" id="KW-0732">Signal</keyword>
<name>A0A518EPN0_9BACT</name>
<dbReference type="AlphaFoldDB" id="A0A518EPN0"/>
<dbReference type="Proteomes" id="UP000320390">
    <property type="component" value="Chromosome"/>
</dbReference>
<sequence precursor="true">MTLSHSLQAALVLTLAAPAVASSQGIEAWTNTCGDNMQVTVAIQGDAFRPFVVMAGPVGDSTIFSALGPNIRGRFDANGEAEVSFPVSGNANFPTNFSVNVHAISRGINGKNHQIVTLPLSGNGGTLCQEFDPNYTLGTTEPATGQIMTNEWNLVGMTISGVNNTATHPQAVATFDSANVTGGDTDLATPGYGPGNTEAYGKLLIIPENDMDLDMDGLLDDPDDEERGGIMRFDFDEPYRMCSATLVDIDDQGPSEMRFYIGAAMTLETIPVPFQGDNGVQTLTFDKRDVRAFELVLGGSGAIARLGMVPCPIIVNLDETAFGKPLGLAAGTEITNQFSSIGLEITAANNAIGHPDKAILFDSENPTGGDTDLVTPGYGLNNDEALGMVLILAENDVDANMDGLVDDPDDEEFGGQMNFFFAEPVTFFDARVLDVDALERDVFTFFDVNDMPITIVEIGALGDNSVQDLAAMAPVAGVKRILVNFTGSGAFTRLRWCPDSNMN</sequence>
<keyword evidence="3" id="KW-1185">Reference proteome</keyword>
<dbReference type="OrthoDB" id="218743at2"/>
<protein>
    <submittedName>
        <fullName evidence="2">Uncharacterized protein</fullName>
    </submittedName>
</protein>
<evidence type="ECO:0000313" key="2">
    <source>
        <dbReference type="EMBL" id="QDV06045.1"/>
    </source>
</evidence>
<gene>
    <name evidence="2" type="ORF">Poly30_15490</name>
</gene>
<feature type="signal peptide" evidence="1">
    <location>
        <begin position="1"/>
        <end position="21"/>
    </location>
</feature>
<evidence type="ECO:0000256" key="1">
    <source>
        <dbReference type="SAM" id="SignalP"/>
    </source>
</evidence>